<dbReference type="PANTHER" id="PTHR42910">
    <property type="entry name" value="TRANSPORTER SCO4007-RELATED"/>
    <property type="match status" value="1"/>
</dbReference>
<accession>F8EUA9</accession>
<reference evidence="6 7" key="1">
    <citation type="journal article" date="2011" name="J. Bacteriol.">
        <title>Genome sequence of the ethanol-producing Zymomonas mobilis subsp. pomaceae lectotype strain ATCC 29192.</title>
        <authorList>
            <person name="Kouvelis V.N."/>
            <person name="Davenport K.W."/>
            <person name="Brettin T.S."/>
            <person name="Bruce D."/>
            <person name="Detter C."/>
            <person name="Han C.S."/>
            <person name="Nolan M."/>
            <person name="Tapia R."/>
            <person name="Damoulaki A."/>
            <person name="Kyrpides N.C."/>
            <person name="Typas M.A."/>
            <person name="Pappas K.M."/>
        </authorList>
    </citation>
    <scope>NUCLEOTIDE SEQUENCE [LARGE SCALE GENOMIC DNA]</scope>
    <source>
        <strain evidence="7">ATCC 29192 / DSM 22645 / JCM 10191 / CCUG 17912 / NBRC 13757 / NCIMB 11200 / NRRL B-4491 / Barker I</strain>
    </source>
</reference>
<dbReference type="eggNOG" id="COG2814">
    <property type="taxonomic scope" value="Bacteria"/>
</dbReference>
<feature type="transmembrane region" description="Helical" evidence="4">
    <location>
        <begin position="275"/>
        <end position="296"/>
    </location>
</feature>
<keyword evidence="2 4" id="KW-1133">Transmembrane helix</keyword>
<feature type="transmembrane region" description="Helical" evidence="4">
    <location>
        <begin position="302"/>
        <end position="318"/>
    </location>
</feature>
<dbReference type="Gene3D" id="1.20.1250.20">
    <property type="entry name" value="MFS general substrate transporter like domains"/>
    <property type="match status" value="1"/>
</dbReference>
<evidence type="ECO:0000256" key="3">
    <source>
        <dbReference type="ARBA" id="ARBA00023136"/>
    </source>
</evidence>
<dbReference type="InterPro" id="IPR036259">
    <property type="entry name" value="MFS_trans_sf"/>
</dbReference>
<keyword evidence="3 4" id="KW-0472">Membrane</keyword>
<dbReference type="GO" id="GO:0022857">
    <property type="term" value="F:transmembrane transporter activity"/>
    <property type="evidence" value="ECO:0007669"/>
    <property type="project" value="InterPro"/>
</dbReference>
<dbReference type="STRING" id="579138.Zymop_1236"/>
<evidence type="ECO:0000256" key="4">
    <source>
        <dbReference type="SAM" id="Phobius"/>
    </source>
</evidence>
<dbReference type="SUPFAM" id="SSF103473">
    <property type="entry name" value="MFS general substrate transporter"/>
    <property type="match status" value="1"/>
</dbReference>
<feature type="transmembrane region" description="Helical" evidence="4">
    <location>
        <begin position="339"/>
        <end position="359"/>
    </location>
</feature>
<dbReference type="HOGENOM" id="CLU_001265_23_0_5"/>
<feature type="transmembrane region" description="Helical" evidence="4">
    <location>
        <begin position="250"/>
        <end position="268"/>
    </location>
</feature>
<dbReference type="CDD" id="cd17324">
    <property type="entry name" value="MFS_NepI_like"/>
    <property type="match status" value="1"/>
</dbReference>
<feature type="transmembrane region" description="Helical" evidence="4">
    <location>
        <begin position="12"/>
        <end position="30"/>
    </location>
</feature>
<evidence type="ECO:0000256" key="1">
    <source>
        <dbReference type="ARBA" id="ARBA00022692"/>
    </source>
</evidence>
<proteinExistence type="predicted"/>
<organism evidence="6 7">
    <name type="scientific">Zymomonas mobilis subsp. pomaceae (strain ATCC 29192 / DSM 22645 / JCM 10191 / CCUG 17912 / NBRC 13757 / NCIMB 11200 / NRRL B-4491 / Barker I)</name>
    <dbReference type="NCBI Taxonomy" id="579138"/>
    <lineage>
        <taxon>Bacteria</taxon>
        <taxon>Pseudomonadati</taxon>
        <taxon>Pseudomonadota</taxon>
        <taxon>Alphaproteobacteria</taxon>
        <taxon>Sphingomonadales</taxon>
        <taxon>Zymomonadaceae</taxon>
        <taxon>Zymomonas</taxon>
    </lineage>
</organism>
<evidence type="ECO:0000313" key="6">
    <source>
        <dbReference type="EMBL" id="AEI38130.1"/>
    </source>
</evidence>
<feature type="transmembrane region" description="Helical" evidence="4">
    <location>
        <begin position="135"/>
        <end position="153"/>
    </location>
</feature>
<feature type="domain" description="Major facilitator superfamily (MFS) profile" evidence="5">
    <location>
        <begin position="5"/>
        <end position="399"/>
    </location>
</feature>
<feature type="transmembrane region" description="Helical" evidence="4">
    <location>
        <begin position="101"/>
        <end position="123"/>
    </location>
</feature>
<keyword evidence="1 4" id="KW-0812">Transmembrane</keyword>
<evidence type="ECO:0000256" key="2">
    <source>
        <dbReference type="ARBA" id="ARBA00022989"/>
    </source>
</evidence>
<evidence type="ECO:0000313" key="7">
    <source>
        <dbReference type="Proteomes" id="UP000000491"/>
    </source>
</evidence>
<dbReference type="RefSeq" id="WP_013934525.1">
    <property type="nucleotide sequence ID" value="NC_015709.1"/>
</dbReference>
<feature type="transmembrane region" description="Helical" evidence="4">
    <location>
        <begin position="50"/>
        <end position="67"/>
    </location>
</feature>
<feature type="transmembrane region" description="Helical" evidence="4">
    <location>
        <begin position="217"/>
        <end position="238"/>
    </location>
</feature>
<gene>
    <name evidence="6" type="ordered locus">Zymop_1236</name>
</gene>
<dbReference type="AlphaFoldDB" id="F8EUA9"/>
<dbReference type="PROSITE" id="PS50850">
    <property type="entry name" value="MFS"/>
    <property type="match status" value="1"/>
</dbReference>
<protein>
    <submittedName>
        <fullName evidence="6">Major facilitator superfamily MFS_1</fullName>
    </submittedName>
</protein>
<dbReference type="InterPro" id="IPR020846">
    <property type="entry name" value="MFS_dom"/>
</dbReference>
<dbReference type="KEGG" id="zmp:Zymop_1236"/>
<dbReference type="InterPro" id="IPR011701">
    <property type="entry name" value="MFS"/>
</dbReference>
<dbReference type="EMBL" id="CP002865">
    <property type="protein sequence ID" value="AEI38130.1"/>
    <property type="molecule type" value="Genomic_DNA"/>
</dbReference>
<sequence length="399" mass="43199">MTDTTLALSPARMMLFSATTGIMVANLYYIQPLLAEVSASFHHTITEAGYLVTCTQLGYALGVLFIVPLGDSLDQKKMITMMLACNIVSLLIAAFSTQFFLFAFASLMMGITSSAAQVVVPYVAARAPDAIRGRLVGQVMTGLLLGILLARTVSGVLSAWAGWRWIYILAAITVTFLMVALRLTMLADEPQKSMPYRVLLGSLVDLLKEEPELRLRAWYGLLGLGSFSMLWTGLTFLLSAAPYHFSAETIGLFGLIGAAGALSANLAGRICDRGYAQLMTISLSAILLAAWCIMSFGQYSLFAVYIGIFFVDVGAQGLQVTNQTVIYKLAPQARSRITAIFITAGFIGMSLGSALASYFYDTKGWVGLCMVGAALPIFLIISWGSHQLYRSKNRMIIKP</sequence>
<dbReference type="PANTHER" id="PTHR42910:SF1">
    <property type="entry name" value="MAJOR FACILITATOR SUPERFAMILY (MFS) PROFILE DOMAIN-CONTAINING PROTEIN"/>
    <property type="match status" value="1"/>
</dbReference>
<evidence type="ECO:0000259" key="5">
    <source>
        <dbReference type="PROSITE" id="PS50850"/>
    </source>
</evidence>
<name>F8EUA9_ZYMMT</name>
<feature type="transmembrane region" description="Helical" evidence="4">
    <location>
        <begin position="79"/>
        <end position="95"/>
    </location>
</feature>
<dbReference type="Pfam" id="PF07690">
    <property type="entry name" value="MFS_1"/>
    <property type="match status" value="1"/>
</dbReference>
<dbReference type="Proteomes" id="UP000000491">
    <property type="component" value="Chromosome"/>
</dbReference>
<dbReference type="PATRIC" id="fig|579138.3.peg.1313"/>
<feature type="transmembrane region" description="Helical" evidence="4">
    <location>
        <begin position="165"/>
        <end position="187"/>
    </location>
</feature>
<feature type="transmembrane region" description="Helical" evidence="4">
    <location>
        <begin position="365"/>
        <end position="385"/>
    </location>
</feature>